<dbReference type="EMBL" id="JABSTU010000009">
    <property type="protein sequence ID" value="KAH8021818.1"/>
    <property type="molecule type" value="Genomic_DNA"/>
</dbReference>
<feature type="transmembrane region" description="Helical" evidence="1">
    <location>
        <begin position="54"/>
        <end position="77"/>
    </location>
</feature>
<comment type="caution">
    <text evidence="2">The sequence shown here is derived from an EMBL/GenBank/DDBJ whole genome shotgun (WGS) entry which is preliminary data.</text>
</comment>
<keyword evidence="1" id="KW-0472">Membrane</keyword>
<evidence type="ECO:0000313" key="2">
    <source>
        <dbReference type="EMBL" id="KAH8021818.1"/>
    </source>
</evidence>
<evidence type="ECO:0000256" key="1">
    <source>
        <dbReference type="SAM" id="Phobius"/>
    </source>
</evidence>
<organism evidence="2 3">
    <name type="scientific">Rhipicephalus microplus</name>
    <name type="common">Cattle tick</name>
    <name type="synonym">Boophilus microplus</name>
    <dbReference type="NCBI Taxonomy" id="6941"/>
    <lineage>
        <taxon>Eukaryota</taxon>
        <taxon>Metazoa</taxon>
        <taxon>Ecdysozoa</taxon>
        <taxon>Arthropoda</taxon>
        <taxon>Chelicerata</taxon>
        <taxon>Arachnida</taxon>
        <taxon>Acari</taxon>
        <taxon>Parasitiformes</taxon>
        <taxon>Ixodida</taxon>
        <taxon>Ixodoidea</taxon>
        <taxon>Ixodidae</taxon>
        <taxon>Rhipicephalinae</taxon>
        <taxon>Rhipicephalus</taxon>
        <taxon>Boophilus</taxon>
    </lineage>
</organism>
<dbReference type="VEuPathDB" id="VectorBase:LOC119173905"/>
<protein>
    <submittedName>
        <fullName evidence="2">Uncharacterized protein</fullName>
    </submittedName>
</protein>
<gene>
    <name evidence="2" type="ORF">HPB51_018310</name>
</gene>
<reference evidence="2" key="1">
    <citation type="journal article" date="2020" name="Cell">
        <title>Large-Scale Comparative Analyses of Tick Genomes Elucidate Their Genetic Diversity and Vector Capacities.</title>
        <authorList>
            <consortium name="Tick Genome and Microbiome Consortium (TIGMIC)"/>
            <person name="Jia N."/>
            <person name="Wang J."/>
            <person name="Shi W."/>
            <person name="Du L."/>
            <person name="Sun Y."/>
            <person name="Zhan W."/>
            <person name="Jiang J.F."/>
            <person name="Wang Q."/>
            <person name="Zhang B."/>
            <person name="Ji P."/>
            <person name="Bell-Sakyi L."/>
            <person name="Cui X.M."/>
            <person name="Yuan T.T."/>
            <person name="Jiang B.G."/>
            <person name="Yang W.F."/>
            <person name="Lam T.T."/>
            <person name="Chang Q.C."/>
            <person name="Ding S.J."/>
            <person name="Wang X.J."/>
            <person name="Zhu J.G."/>
            <person name="Ruan X.D."/>
            <person name="Zhao L."/>
            <person name="Wei J.T."/>
            <person name="Ye R.Z."/>
            <person name="Que T.C."/>
            <person name="Du C.H."/>
            <person name="Zhou Y.H."/>
            <person name="Cheng J.X."/>
            <person name="Dai P.F."/>
            <person name="Guo W.B."/>
            <person name="Han X.H."/>
            <person name="Huang E.J."/>
            <person name="Li L.F."/>
            <person name="Wei W."/>
            <person name="Gao Y.C."/>
            <person name="Liu J.Z."/>
            <person name="Shao H.Z."/>
            <person name="Wang X."/>
            <person name="Wang C.C."/>
            <person name="Yang T.C."/>
            <person name="Huo Q.B."/>
            <person name="Li W."/>
            <person name="Chen H.Y."/>
            <person name="Chen S.E."/>
            <person name="Zhou L.G."/>
            <person name="Ni X.B."/>
            <person name="Tian J.H."/>
            <person name="Sheng Y."/>
            <person name="Liu T."/>
            <person name="Pan Y.S."/>
            <person name="Xia L.Y."/>
            <person name="Li J."/>
            <person name="Zhao F."/>
            <person name="Cao W.C."/>
        </authorList>
    </citation>
    <scope>NUCLEOTIDE SEQUENCE</scope>
    <source>
        <strain evidence="2">Rmic-2018</strain>
    </source>
</reference>
<keyword evidence="1" id="KW-0812">Transmembrane</keyword>
<accession>A0A9J6DIE6</accession>
<proteinExistence type="predicted"/>
<reference evidence="2" key="2">
    <citation type="submission" date="2021-09" db="EMBL/GenBank/DDBJ databases">
        <authorList>
            <person name="Jia N."/>
            <person name="Wang J."/>
            <person name="Shi W."/>
            <person name="Du L."/>
            <person name="Sun Y."/>
            <person name="Zhan W."/>
            <person name="Jiang J."/>
            <person name="Wang Q."/>
            <person name="Zhang B."/>
            <person name="Ji P."/>
            <person name="Sakyi L.B."/>
            <person name="Cui X."/>
            <person name="Yuan T."/>
            <person name="Jiang B."/>
            <person name="Yang W."/>
            <person name="Lam T.T.-Y."/>
            <person name="Chang Q."/>
            <person name="Ding S."/>
            <person name="Wang X."/>
            <person name="Zhu J."/>
            <person name="Ruan X."/>
            <person name="Zhao L."/>
            <person name="Wei J."/>
            <person name="Que T."/>
            <person name="Du C."/>
            <person name="Cheng J."/>
            <person name="Dai P."/>
            <person name="Han X."/>
            <person name="Huang E."/>
            <person name="Gao Y."/>
            <person name="Liu J."/>
            <person name="Shao H."/>
            <person name="Ye R."/>
            <person name="Li L."/>
            <person name="Wei W."/>
            <person name="Wang X."/>
            <person name="Wang C."/>
            <person name="Huo Q."/>
            <person name="Li W."/>
            <person name="Guo W."/>
            <person name="Chen H."/>
            <person name="Chen S."/>
            <person name="Zhou L."/>
            <person name="Zhou L."/>
            <person name="Ni X."/>
            <person name="Tian J."/>
            <person name="Zhou Y."/>
            <person name="Sheng Y."/>
            <person name="Liu T."/>
            <person name="Pan Y."/>
            <person name="Xia L."/>
            <person name="Li J."/>
            <person name="Zhao F."/>
            <person name="Cao W."/>
        </authorList>
    </citation>
    <scope>NUCLEOTIDE SEQUENCE</scope>
    <source>
        <strain evidence="2">Rmic-2018</strain>
        <tissue evidence="2">Larvae</tissue>
    </source>
</reference>
<name>A0A9J6DIE6_RHIMP</name>
<keyword evidence="1" id="KW-1133">Transmembrane helix</keyword>
<dbReference type="Proteomes" id="UP000821866">
    <property type="component" value="Chromosome 7"/>
</dbReference>
<dbReference type="AlphaFoldDB" id="A0A9J6DIE6"/>
<sequence>MPMRTSHGHVTMRLCAIVRILRSCLRNTLCLVDFAAVTATLLRAARRVPLTTLKFIAFTAVFFVVVTVALASLLLAVMSAPRIAEKNLGWRPLYKIQALTARINMLTGFLQNHTTLVCTVGTGVIVRRKAYPPDGVCHYTVFTHVAYDQRADDFKALGAASTSQVATSWRTFLREASGCRRTRLLPSYGDWEEFVGALEPSRARRLNASLVRHRLHGLALLHVRVRPSQLAVVAGALRLLAEQNPGMFIALGISFEGVNDANALRAFPPGVLDRAVTPLSLLVLETHVPPPDHRGRCRASLPSIRDVDEFEGNVRLSLSGAVRILGQHPELRHVVGTPALAGCFSVFLGALVFNTSGQEAKLGAVCTSWSADKISEVCEHPSVRLDERAVAAYGQDGRRFFSFESVRLVVPKLTDLLNGTLQRDRAPCLALYNMELNCGVCSQCISERYPNIIGVVHDLLSRHLRSFDDDERAPRSTWERLLSFVSRRD</sequence>
<evidence type="ECO:0000313" key="3">
    <source>
        <dbReference type="Proteomes" id="UP000821866"/>
    </source>
</evidence>
<keyword evidence="3" id="KW-1185">Reference proteome</keyword>